<feature type="domain" description="Cytochrome b561 bacterial/Ni-hydrogenase" evidence="13">
    <location>
        <begin position="7"/>
        <end position="198"/>
    </location>
</feature>
<keyword evidence="8" id="KW-0249">Electron transport</keyword>
<sequence length="215" mass="24302">MSALYLYPRWLRAWHWINALLFLVLMYTGASMHFSGGGWLMPFDLAVTVHNTAGILLTLGWIGFVIGNLSTENGRHYRVRVSGFFGRLFVQARYYGYGIFHNAPHPFHVSAEMKLNTLQQLSYLGVMYALMPLLILSGWAFLFSVSLPETLLGLPSVWLVAMAHLTLAYLLVLFLLVHMYIITTGETVTTNLRAMITGWHREDEPSSGQTEEAKS</sequence>
<evidence type="ECO:0000256" key="2">
    <source>
        <dbReference type="ARBA" id="ARBA00008622"/>
    </source>
</evidence>
<dbReference type="GO" id="GO:0020037">
    <property type="term" value="F:heme binding"/>
    <property type="evidence" value="ECO:0007669"/>
    <property type="project" value="TreeGrafter"/>
</dbReference>
<dbReference type="OrthoDB" id="1117555at2"/>
<gene>
    <name evidence="14" type="ORF">GJ668_07270</name>
</gene>
<dbReference type="AlphaFoldDB" id="A0A6N8EDA5"/>
<evidence type="ECO:0000313" key="15">
    <source>
        <dbReference type="Proteomes" id="UP000434044"/>
    </source>
</evidence>
<keyword evidence="6 12" id="KW-0812">Transmembrane</keyword>
<comment type="similarity">
    <text evidence="2">Belongs to the HupC/HyaC/HydC family.</text>
</comment>
<evidence type="ECO:0000256" key="11">
    <source>
        <dbReference type="ARBA" id="ARBA00023136"/>
    </source>
</evidence>
<proteinExistence type="inferred from homology"/>
<keyword evidence="10" id="KW-0408">Iron</keyword>
<feature type="transmembrane region" description="Helical" evidence="12">
    <location>
        <begin position="53"/>
        <end position="70"/>
    </location>
</feature>
<dbReference type="PANTHER" id="PTHR30485:SF1">
    <property type="entry name" value="CYTOCHROME YDHU-RELATED"/>
    <property type="match status" value="1"/>
</dbReference>
<dbReference type="PRINTS" id="PR00161">
    <property type="entry name" value="NIHGNASECYTB"/>
</dbReference>
<dbReference type="Proteomes" id="UP000434044">
    <property type="component" value="Unassembled WGS sequence"/>
</dbReference>
<evidence type="ECO:0000313" key="14">
    <source>
        <dbReference type="EMBL" id="MTW20899.1"/>
    </source>
</evidence>
<dbReference type="SUPFAM" id="SSF81342">
    <property type="entry name" value="Transmembrane di-heme cytochromes"/>
    <property type="match status" value="1"/>
</dbReference>
<evidence type="ECO:0000256" key="8">
    <source>
        <dbReference type="ARBA" id="ARBA00022982"/>
    </source>
</evidence>
<organism evidence="14 15">
    <name type="scientific">Allochromatium palmeri</name>
    <dbReference type="NCBI Taxonomy" id="231048"/>
    <lineage>
        <taxon>Bacteria</taxon>
        <taxon>Pseudomonadati</taxon>
        <taxon>Pseudomonadota</taxon>
        <taxon>Gammaproteobacteria</taxon>
        <taxon>Chromatiales</taxon>
        <taxon>Chromatiaceae</taxon>
        <taxon>Allochromatium</taxon>
    </lineage>
</organism>
<dbReference type="GO" id="GO:0005886">
    <property type="term" value="C:plasma membrane"/>
    <property type="evidence" value="ECO:0007669"/>
    <property type="project" value="UniProtKB-SubCell"/>
</dbReference>
<keyword evidence="9 12" id="KW-1133">Transmembrane helix</keyword>
<keyword evidence="3" id="KW-0813">Transport</keyword>
<keyword evidence="15" id="KW-1185">Reference proteome</keyword>
<evidence type="ECO:0000256" key="7">
    <source>
        <dbReference type="ARBA" id="ARBA00022723"/>
    </source>
</evidence>
<evidence type="ECO:0000256" key="6">
    <source>
        <dbReference type="ARBA" id="ARBA00022692"/>
    </source>
</evidence>
<keyword evidence="11 12" id="KW-0472">Membrane</keyword>
<evidence type="ECO:0000259" key="13">
    <source>
        <dbReference type="Pfam" id="PF01292"/>
    </source>
</evidence>
<dbReference type="InterPro" id="IPR051542">
    <property type="entry name" value="Hydrogenase_cytochrome"/>
</dbReference>
<feature type="transmembrane region" description="Helical" evidence="12">
    <location>
        <begin position="20"/>
        <end position="41"/>
    </location>
</feature>
<comment type="caution">
    <text evidence="14">The sequence shown here is derived from an EMBL/GenBank/DDBJ whole genome shotgun (WGS) entry which is preliminary data.</text>
</comment>
<dbReference type="PANTHER" id="PTHR30485">
    <property type="entry name" value="NI/FE-HYDROGENASE 1 B-TYPE CYTOCHROME SUBUNIT"/>
    <property type="match status" value="1"/>
</dbReference>
<dbReference type="GO" id="GO:0022904">
    <property type="term" value="P:respiratory electron transport chain"/>
    <property type="evidence" value="ECO:0007669"/>
    <property type="project" value="InterPro"/>
</dbReference>
<name>A0A6N8EDA5_9GAMM</name>
<reference evidence="14 15" key="1">
    <citation type="submission" date="2019-11" db="EMBL/GenBank/DDBJ databases">
        <title>Whole-genome sequence of the anaerobic purple sulfur bacterium Allochromatium palmeri DSM 15591.</title>
        <authorList>
            <person name="Kyndt J.A."/>
            <person name="Meyer T.E."/>
        </authorList>
    </citation>
    <scope>NUCLEOTIDE SEQUENCE [LARGE SCALE GENOMIC DNA]</scope>
    <source>
        <strain evidence="14 15">DSM 15591</strain>
    </source>
</reference>
<dbReference type="EMBL" id="WNKT01000011">
    <property type="protein sequence ID" value="MTW20899.1"/>
    <property type="molecule type" value="Genomic_DNA"/>
</dbReference>
<protein>
    <submittedName>
        <fullName evidence="14">Cytochrome B</fullName>
    </submittedName>
</protein>
<evidence type="ECO:0000256" key="10">
    <source>
        <dbReference type="ARBA" id="ARBA00023004"/>
    </source>
</evidence>
<keyword evidence="7" id="KW-0479">Metal-binding</keyword>
<evidence type="ECO:0000256" key="1">
    <source>
        <dbReference type="ARBA" id="ARBA00004651"/>
    </source>
</evidence>
<dbReference type="RefSeq" id="WP_155449486.1">
    <property type="nucleotide sequence ID" value="NZ_WNKT01000011.1"/>
</dbReference>
<dbReference type="InterPro" id="IPR016174">
    <property type="entry name" value="Di-haem_cyt_TM"/>
</dbReference>
<feature type="transmembrane region" description="Helical" evidence="12">
    <location>
        <begin position="123"/>
        <end position="145"/>
    </location>
</feature>
<evidence type="ECO:0000256" key="12">
    <source>
        <dbReference type="SAM" id="Phobius"/>
    </source>
</evidence>
<keyword evidence="4" id="KW-1003">Cell membrane</keyword>
<accession>A0A6N8EDA5</accession>
<dbReference type="InterPro" id="IPR000516">
    <property type="entry name" value="Ni-dep_Hydgase_cyt-B"/>
</dbReference>
<evidence type="ECO:0000256" key="4">
    <source>
        <dbReference type="ARBA" id="ARBA00022475"/>
    </source>
</evidence>
<dbReference type="InterPro" id="IPR011577">
    <property type="entry name" value="Cyt_b561_bac/Ni-Hgenase"/>
</dbReference>
<evidence type="ECO:0000256" key="3">
    <source>
        <dbReference type="ARBA" id="ARBA00022448"/>
    </source>
</evidence>
<evidence type="ECO:0000256" key="9">
    <source>
        <dbReference type="ARBA" id="ARBA00022989"/>
    </source>
</evidence>
<keyword evidence="5" id="KW-0349">Heme</keyword>
<dbReference type="Gene3D" id="1.20.950.20">
    <property type="entry name" value="Transmembrane di-heme cytochromes, Chain C"/>
    <property type="match status" value="1"/>
</dbReference>
<dbReference type="GO" id="GO:0009055">
    <property type="term" value="F:electron transfer activity"/>
    <property type="evidence" value="ECO:0007669"/>
    <property type="project" value="InterPro"/>
</dbReference>
<evidence type="ECO:0000256" key="5">
    <source>
        <dbReference type="ARBA" id="ARBA00022617"/>
    </source>
</evidence>
<dbReference type="GO" id="GO:0005506">
    <property type="term" value="F:iron ion binding"/>
    <property type="evidence" value="ECO:0007669"/>
    <property type="project" value="InterPro"/>
</dbReference>
<feature type="transmembrane region" description="Helical" evidence="12">
    <location>
        <begin position="157"/>
        <end position="177"/>
    </location>
</feature>
<dbReference type="Pfam" id="PF01292">
    <property type="entry name" value="Ni_hydr_CYTB"/>
    <property type="match status" value="1"/>
</dbReference>
<comment type="subcellular location">
    <subcellularLocation>
        <location evidence="1">Cell membrane</location>
        <topology evidence="1">Multi-pass membrane protein</topology>
    </subcellularLocation>
</comment>